<accession>A0ABZ3FJG3</accession>
<dbReference type="Pfam" id="PF01734">
    <property type="entry name" value="Patatin"/>
    <property type="match status" value="1"/>
</dbReference>
<evidence type="ECO:0000256" key="4">
    <source>
        <dbReference type="PROSITE-ProRule" id="PRU01161"/>
    </source>
</evidence>
<keyword evidence="7" id="KW-1185">Reference proteome</keyword>
<dbReference type="RefSeq" id="WP_425307578.1">
    <property type="nucleotide sequence ID" value="NZ_CP154795.1"/>
</dbReference>
<dbReference type="PANTHER" id="PTHR14226:SF78">
    <property type="entry name" value="SLR0060 PROTEIN"/>
    <property type="match status" value="1"/>
</dbReference>
<evidence type="ECO:0000256" key="2">
    <source>
        <dbReference type="ARBA" id="ARBA00022963"/>
    </source>
</evidence>
<organism evidence="6 7">
    <name type="scientific">Ammonicoccus fulvus</name>
    <dbReference type="NCBI Taxonomy" id="3138240"/>
    <lineage>
        <taxon>Bacteria</taxon>
        <taxon>Bacillati</taxon>
        <taxon>Actinomycetota</taxon>
        <taxon>Actinomycetes</taxon>
        <taxon>Propionibacteriales</taxon>
        <taxon>Propionibacteriaceae</taxon>
        <taxon>Ammonicoccus</taxon>
    </lineage>
</organism>
<evidence type="ECO:0000313" key="6">
    <source>
        <dbReference type="EMBL" id="XAN06146.1"/>
    </source>
</evidence>
<protein>
    <submittedName>
        <fullName evidence="6">Patatin-like phospholipase family protein</fullName>
    </submittedName>
</protein>
<feature type="short sequence motif" description="DGA/G" evidence="4">
    <location>
        <begin position="191"/>
        <end position="193"/>
    </location>
</feature>
<evidence type="ECO:0000256" key="1">
    <source>
        <dbReference type="ARBA" id="ARBA00022801"/>
    </source>
</evidence>
<keyword evidence="1 4" id="KW-0378">Hydrolase</keyword>
<keyword evidence="3 4" id="KW-0443">Lipid metabolism</keyword>
<gene>
    <name evidence="6" type="ORF">AADG42_02110</name>
</gene>
<dbReference type="PANTHER" id="PTHR14226">
    <property type="entry name" value="NEUROPATHY TARGET ESTERASE/SWISS CHEESE D.MELANOGASTER"/>
    <property type="match status" value="1"/>
</dbReference>
<dbReference type="InterPro" id="IPR002641">
    <property type="entry name" value="PNPLA_dom"/>
</dbReference>
<evidence type="ECO:0000313" key="7">
    <source>
        <dbReference type="Proteomes" id="UP001442841"/>
    </source>
</evidence>
<feature type="active site" description="Nucleophile" evidence="4">
    <location>
        <position position="44"/>
    </location>
</feature>
<evidence type="ECO:0000256" key="3">
    <source>
        <dbReference type="ARBA" id="ARBA00023098"/>
    </source>
</evidence>
<proteinExistence type="predicted"/>
<name>A0ABZ3FJG3_9ACTN</name>
<sequence length="341" mass="37173">MARKARPLGVALQGGGAHGAFTWGILDRLLEDGRFDIQAITGTSAGSVNAAALAYGLVTGDRDTARELLETVWVEVGKKGPGSAMISGSDDDPSLSMLARMGKMMTSSLSPTELNPLGIDPIREVLEEFVDFERLRETKSRVEMGIAATNALNGRVRIFTRKEMTIEAILASACLPKIHAAVEIDGKPYWDGGYSSNPPLTPLLWSGIDDALIVLIVPLGHEGTPESQLEISARENEFLFTSGFHRESEMLAAGIERAQESTWPFVGKLEKQLRRMRWHVMDGGQITGELHPESRMIAHVPFLESLRDAGRDYADEWLAETGVLVGRSSTADLRSFKQLAG</sequence>
<dbReference type="PROSITE" id="PS51635">
    <property type="entry name" value="PNPLA"/>
    <property type="match status" value="1"/>
</dbReference>
<dbReference type="SUPFAM" id="SSF52151">
    <property type="entry name" value="FabD/lysophospholipase-like"/>
    <property type="match status" value="1"/>
</dbReference>
<reference evidence="6 7" key="1">
    <citation type="submission" date="2024-04" db="EMBL/GenBank/DDBJ databases">
        <title>Isolation of an actinomycete strain from pig manure.</title>
        <authorList>
            <person name="Gong T."/>
            <person name="Yu Z."/>
            <person name="An M."/>
            <person name="Wei C."/>
            <person name="Yang W."/>
            <person name="Liu L."/>
        </authorList>
    </citation>
    <scope>NUCLEOTIDE SEQUENCE [LARGE SCALE GENOMIC DNA]</scope>
    <source>
        <strain evidence="6 7">ZF39</strain>
    </source>
</reference>
<feature type="short sequence motif" description="GXGXXG" evidence="4">
    <location>
        <begin position="14"/>
        <end position="19"/>
    </location>
</feature>
<evidence type="ECO:0000259" key="5">
    <source>
        <dbReference type="PROSITE" id="PS51635"/>
    </source>
</evidence>
<dbReference type="Proteomes" id="UP001442841">
    <property type="component" value="Chromosome"/>
</dbReference>
<feature type="active site" description="Proton acceptor" evidence="4">
    <location>
        <position position="191"/>
    </location>
</feature>
<feature type="domain" description="PNPLA" evidence="5">
    <location>
        <begin position="10"/>
        <end position="204"/>
    </location>
</feature>
<dbReference type="InterPro" id="IPR050301">
    <property type="entry name" value="NTE"/>
</dbReference>
<dbReference type="EMBL" id="CP154795">
    <property type="protein sequence ID" value="XAN06146.1"/>
    <property type="molecule type" value="Genomic_DNA"/>
</dbReference>
<keyword evidence="2 4" id="KW-0442">Lipid degradation</keyword>
<dbReference type="InterPro" id="IPR016035">
    <property type="entry name" value="Acyl_Trfase/lysoPLipase"/>
</dbReference>
<dbReference type="Gene3D" id="3.40.1090.10">
    <property type="entry name" value="Cytosolic phospholipase A2 catalytic domain"/>
    <property type="match status" value="2"/>
</dbReference>
<feature type="short sequence motif" description="GXSXG" evidence="4">
    <location>
        <begin position="42"/>
        <end position="46"/>
    </location>
</feature>